<dbReference type="InterPro" id="IPR003593">
    <property type="entry name" value="AAA+_ATPase"/>
</dbReference>
<feature type="domain" description="SRP54-type proteins GTP-binding" evidence="10">
    <location>
        <begin position="718"/>
        <end position="731"/>
    </location>
</feature>
<dbReference type="Gene3D" id="3.40.50.300">
    <property type="entry name" value="P-loop containing nucleotide triphosphate hydrolases"/>
    <property type="match status" value="1"/>
</dbReference>
<dbReference type="Proteomes" id="UP000310708">
    <property type="component" value="Unassembled WGS sequence"/>
</dbReference>
<name>A0A4T0T058_9BASI</name>
<dbReference type="EMBL" id="SPRC01000014">
    <property type="protein sequence ID" value="TIB80716.1"/>
    <property type="molecule type" value="Genomic_DNA"/>
</dbReference>
<proteinExistence type="inferred from homology"/>
<protein>
    <submittedName>
        <fullName evidence="14">P-loop containing nucleoside triphosphate hydrolase protein</fullName>
    </submittedName>
</protein>
<evidence type="ECO:0000256" key="5">
    <source>
        <dbReference type="ARBA" id="ARBA00023134"/>
    </source>
</evidence>
<dbReference type="EMBL" id="SPRW01000016">
    <property type="protein sequence ID" value="TIC66395.1"/>
    <property type="molecule type" value="Genomic_DNA"/>
</dbReference>
<feature type="region of interest" description="Disordered" evidence="9">
    <location>
        <begin position="313"/>
        <end position="340"/>
    </location>
</feature>
<keyword evidence="6" id="KW-0472">Membrane</keyword>
<dbReference type="EMBL" id="SPRH01000014">
    <property type="protein sequence ID" value="TIC02035.1"/>
    <property type="molecule type" value="Genomic_DNA"/>
</dbReference>
<dbReference type="Proteomes" id="UP000305647">
    <property type="component" value="Unassembled WGS sequence"/>
</dbReference>
<keyword evidence="5" id="KW-0342">GTP-binding</keyword>
<feature type="region of interest" description="Disordered" evidence="9">
    <location>
        <begin position="266"/>
        <end position="292"/>
    </location>
</feature>
<dbReference type="InterPro" id="IPR027417">
    <property type="entry name" value="P-loop_NTPase"/>
</dbReference>
<evidence type="ECO:0000313" key="16">
    <source>
        <dbReference type="Proteomes" id="UP000305647"/>
    </source>
</evidence>
<evidence type="ECO:0000256" key="6">
    <source>
        <dbReference type="ARBA" id="ARBA00023136"/>
    </source>
</evidence>
<dbReference type="GO" id="GO:0005047">
    <property type="term" value="F:signal recognition particle binding"/>
    <property type="evidence" value="ECO:0007669"/>
    <property type="project" value="InterPro"/>
</dbReference>
<feature type="coiled-coil region" evidence="8">
    <location>
        <begin position="90"/>
        <end position="127"/>
    </location>
</feature>
<dbReference type="Gene3D" id="3.30.450.60">
    <property type="match status" value="1"/>
</dbReference>
<dbReference type="Pfam" id="PF04086">
    <property type="entry name" value="SRP-alpha_N"/>
    <property type="match status" value="1"/>
</dbReference>
<dbReference type="InterPro" id="IPR011012">
    <property type="entry name" value="Longin-like_dom_sf"/>
</dbReference>
<dbReference type="GO" id="GO:0003924">
    <property type="term" value="F:GTPase activity"/>
    <property type="evidence" value="ECO:0007669"/>
    <property type="project" value="InterPro"/>
</dbReference>
<feature type="compositionally biased region" description="Low complexity" evidence="9">
    <location>
        <begin position="313"/>
        <end position="329"/>
    </location>
</feature>
<keyword evidence="8" id="KW-0175">Coiled coil</keyword>
<dbReference type="PROSITE" id="PS00300">
    <property type="entry name" value="SRP54"/>
    <property type="match status" value="1"/>
</dbReference>
<evidence type="ECO:0000313" key="19">
    <source>
        <dbReference type="Proteomes" id="UP000310685"/>
    </source>
</evidence>
<sequence>MRDQTKEHFEKSVSTSIDALHDRRRVVQSLNSLDEMLDRVQKAKKENHKTAFGMSFKQRGEAFASDPFLAVKARKHAVVRSETEEVDRRIAEARGETEELISKIKSLDAEEEKYDKEKSELGRLLNVLNEATSNIPQDEMSVVQSELNLKPNSPTNHILREGVIEGRLTSTPIDYEAYTVHWSLENKLDLIFVIAYSKMIQLNYVEELIETTKQLFVSLFKPLIEQLVNSLSGGEPLNQMESIPSLFKGWDSVFDKLLKDIDSNKKQRAKLQNNKKAAKSTPKVEQGETQSTEKVVDANEIAKNVEAMKARLKASSNTKKAKAAPAADQNTKKSKKEMRNWGNKVTSQEMSALDFSSTSNDSDNVGNLDNLVDKSAKGTYDESTGVYNLAEYNNDDEDEDLLDIDIPALETEQPQQDSTWGFLKGLTGLTGGKTIDKATIQPVLANMSMLLMKKNVAAEISEKVCASVEQQLVGRKIGTFTTIKSEVKNALNNSITRILTPKTSTDILFEISQKKKKASSKGGNDPYSLVFCGVNGVGKSTNLSKVCYWLLENRLNVLIAACDTFRSGAVEQLRTHVNNLDNLKLGSGVTSRIELYERGYGKDAAGIARDAIAYGKENKFDVVLIDTAGRMQDNEPLMRALAKLVSVNKPDKIIFVGEALVGNEATDQLVKFDRALKDLSSSAAVYGRGIDGMLLTKFDTIDDKVGAALSMTYITGQPIFFVGCGQTYTDLRQLRVPHIVQALLKA</sequence>
<dbReference type="InterPro" id="IPR042101">
    <property type="entry name" value="SRP54_N_sf"/>
</dbReference>
<dbReference type="Pfam" id="PF02881">
    <property type="entry name" value="SRP54_N"/>
    <property type="match status" value="1"/>
</dbReference>
<evidence type="ECO:0000256" key="7">
    <source>
        <dbReference type="ARBA" id="ARBA00023170"/>
    </source>
</evidence>
<keyword evidence="7" id="KW-0675">Receptor</keyword>
<comment type="similarity">
    <text evidence="2">Belongs to the GTP-binding SRP family.</text>
</comment>
<dbReference type="Pfam" id="PF00448">
    <property type="entry name" value="SRP54"/>
    <property type="match status" value="1"/>
</dbReference>
<keyword evidence="14" id="KW-0378">Hydrolase</keyword>
<dbReference type="Gene3D" id="1.20.120.140">
    <property type="entry name" value="Signal recognition particle SRP54, nucleotide-binding domain"/>
    <property type="match status" value="1"/>
</dbReference>
<evidence type="ECO:0000313" key="15">
    <source>
        <dbReference type="EMBL" id="TIC67084.1"/>
    </source>
</evidence>
<dbReference type="EMBL" id="SPRX01000013">
    <property type="protein sequence ID" value="TIC67084.1"/>
    <property type="molecule type" value="Genomic_DNA"/>
</dbReference>
<evidence type="ECO:0000313" key="11">
    <source>
        <dbReference type="EMBL" id="TIB80716.1"/>
    </source>
</evidence>
<dbReference type="SMART" id="SM00963">
    <property type="entry name" value="SRP54_N"/>
    <property type="match status" value="1"/>
</dbReference>
<organism evidence="14 18">
    <name type="scientific">Wallemia mellicola</name>
    <dbReference type="NCBI Taxonomy" id="1708541"/>
    <lineage>
        <taxon>Eukaryota</taxon>
        <taxon>Fungi</taxon>
        <taxon>Dikarya</taxon>
        <taxon>Basidiomycota</taxon>
        <taxon>Wallemiomycotina</taxon>
        <taxon>Wallemiomycetes</taxon>
        <taxon>Wallemiales</taxon>
        <taxon>Wallemiaceae</taxon>
        <taxon>Wallemia</taxon>
    </lineage>
</organism>
<evidence type="ECO:0000259" key="10">
    <source>
        <dbReference type="PROSITE" id="PS00300"/>
    </source>
</evidence>
<dbReference type="Proteomes" id="UP000307169">
    <property type="component" value="Unassembled WGS sequence"/>
</dbReference>
<dbReference type="SUPFAM" id="SSF64356">
    <property type="entry name" value="SNARE-like"/>
    <property type="match status" value="1"/>
</dbReference>
<evidence type="ECO:0000313" key="20">
    <source>
        <dbReference type="Proteomes" id="UP000310708"/>
    </source>
</evidence>
<evidence type="ECO:0000256" key="1">
    <source>
        <dbReference type="ARBA" id="ARBA00004397"/>
    </source>
</evidence>
<dbReference type="GO" id="GO:0006614">
    <property type="term" value="P:SRP-dependent cotranslational protein targeting to membrane"/>
    <property type="evidence" value="ECO:0007669"/>
    <property type="project" value="InterPro"/>
</dbReference>
<dbReference type="GO" id="GO:0005525">
    <property type="term" value="F:GTP binding"/>
    <property type="evidence" value="ECO:0007669"/>
    <property type="project" value="UniProtKB-KW"/>
</dbReference>
<dbReference type="SMART" id="SM00382">
    <property type="entry name" value="AAA"/>
    <property type="match status" value="1"/>
</dbReference>
<keyword evidence="4" id="KW-0256">Endoplasmic reticulum</keyword>
<dbReference type="InterPro" id="IPR000897">
    <property type="entry name" value="SRP54_GTPase_dom"/>
</dbReference>
<dbReference type="AlphaFoldDB" id="A0A4T0T058"/>
<evidence type="ECO:0000256" key="8">
    <source>
        <dbReference type="SAM" id="Coils"/>
    </source>
</evidence>
<evidence type="ECO:0000313" key="13">
    <source>
        <dbReference type="EMBL" id="TIC33662.1"/>
    </source>
</evidence>
<dbReference type="SMART" id="SM00962">
    <property type="entry name" value="SRP54"/>
    <property type="match status" value="1"/>
</dbReference>
<evidence type="ECO:0000256" key="2">
    <source>
        <dbReference type="ARBA" id="ARBA00008531"/>
    </source>
</evidence>
<dbReference type="InterPro" id="IPR007222">
    <property type="entry name" value="Sig_recog_particle_rcpt_asu_N"/>
</dbReference>
<evidence type="ECO:0000313" key="14">
    <source>
        <dbReference type="EMBL" id="TIC66395.1"/>
    </source>
</evidence>
<dbReference type="CDD" id="cd14826">
    <property type="entry name" value="SR_alpha_SRX"/>
    <property type="match status" value="1"/>
</dbReference>
<evidence type="ECO:0000313" key="12">
    <source>
        <dbReference type="EMBL" id="TIC02035.1"/>
    </source>
</evidence>
<evidence type="ECO:0000256" key="4">
    <source>
        <dbReference type="ARBA" id="ARBA00022824"/>
    </source>
</evidence>
<reference evidence="16 17" key="1">
    <citation type="submission" date="2019-03" db="EMBL/GenBank/DDBJ databases">
        <title>Sequencing 25 genomes of Wallemia mellicola.</title>
        <authorList>
            <person name="Gostincar C."/>
        </authorList>
    </citation>
    <scope>NUCLEOTIDE SEQUENCE [LARGE SCALE GENOMIC DNA]</scope>
    <source>
        <strain evidence="12 17">EXF-1262</strain>
        <strain evidence="14 18">EXF-1274</strain>
        <strain evidence="11 19">EXF-6152</strain>
        <strain evidence="15 20">EXF-757</strain>
        <strain evidence="13 16">EXF-8738</strain>
    </source>
</reference>
<evidence type="ECO:0000313" key="18">
    <source>
        <dbReference type="Proteomes" id="UP000309601"/>
    </source>
</evidence>
<comment type="subcellular location">
    <subcellularLocation>
        <location evidence="1">Endoplasmic reticulum membrane</location>
        <topology evidence="1">Peripheral membrane protein</topology>
        <orientation evidence="1">Cytoplasmic side</orientation>
    </subcellularLocation>
</comment>
<dbReference type="EMBL" id="SPRO01000004">
    <property type="protein sequence ID" value="TIC33662.1"/>
    <property type="molecule type" value="Genomic_DNA"/>
</dbReference>
<dbReference type="CDD" id="cd17876">
    <property type="entry name" value="SRalpha_C"/>
    <property type="match status" value="1"/>
</dbReference>
<accession>A0A4T0T058</accession>
<dbReference type="SUPFAM" id="SSF52540">
    <property type="entry name" value="P-loop containing nucleoside triphosphate hydrolases"/>
    <property type="match status" value="1"/>
</dbReference>
<dbReference type="GO" id="GO:0005785">
    <property type="term" value="C:signal recognition particle receptor complex"/>
    <property type="evidence" value="ECO:0007669"/>
    <property type="project" value="InterPro"/>
</dbReference>
<evidence type="ECO:0000256" key="9">
    <source>
        <dbReference type="SAM" id="MobiDB-lite"/>
    </source>
</evidence>
<gene>
    <name evidence="15" type="ORF">E3Q01_01444</name>
    <name evidence="14" type="ORF">E3Q02_01846</name>
    <name evidence="13" type="ORF">E3Q10_00629</name>
    <name evidence="12" type="ORF">E3Q17_01603</name>
    <name evidence="11" type="ORF">E3Q22_01762</name>
</gene>
<dbReference type="InterPro" id="IPR036225">
    <property type="entry name" value="SRP/SRP_N"/>
</dbReference>
<dbReference type="GO" id="GO:0006886">
    <property type="term" value="P:intracellular protein transport"/>
    <property type="evidence" value="ECO:0007669"/>
    <property type="project" value="InterPro"/>
</dbReference>
<dbReference type="Proteomes" id="UP000309601">
    <property type="component" value="Unassembled WGS sequence"/>
</dbReference>
<dbReference type="InterPro" id="IPR013822">
    <property type="entry name" value="Signal_recog_particl_SRP54_hlx"/>
</dbReference>
<dbReference type="PANTHER" id="PTHR43134">
    <property type="entry name" value="SIGNAL RECOGNITION PARTICLE RECEPTOR SUBUNIT ALPHA"/>
    <property type="match status" value="1"/>
</dbReference>
<dbReference type="PANTHER" id="PTHR43134:SF1">
    <property type="entry name" value="SIGNAL RECOGNITION PARTICLE RECEPTOR SUBUNIT ALPHA"/>
    <property type="match status" value="1"/>
</dbReference>
<comment type="caution">
    <text evidence="14">The sequence shown here is derived from an EMBL/GenBank/DDBJ whole genome shotgun (WGS) entry which is preliminary data.</text>
</comment>
<dbReference type="FunFam" id="3.40.50.300:FF:000188">
    <property type="entry name" value="signal recognition particle receptor subunit alpha"/>
    <property type="match status" value="1"/>
</dbReference>
<evidence type="ECO:0000313" key="17">
    <source>
        <dbReference type="Proteomes" id="UP000307169"/>
    </source>
</evidence>
<dbReference type="Proteomes" id="UP000310685">
    <property type="component" value="Unassembled WGS sequence"/>
</dbReference>
<dbReference type="SUPFAM" id="SSF47364">
    <property type="entry name" value="Domain of the SRP/SRP receptor G-proteins"/>
    <property type="match status" value="1"/>
</dbReference>
<keyword evidence="3" id="KW-0547">Nucleotide-binding</keyword>
<evidence type="ECO:0000256" key="3">
    <source>
        <dbReference type="ARBA" id="ARBA00022741"/>
    </source>
</evidence>